<comment type="caution">
    <text evidence="3">The sequence shown here is derived from an EMBL/GenBank/DDBJ whole genome shotgun (WGS) entry which is preliminary data.</text>
</comment>
<protein>
    <recommendedName>
        <fullName evidence="2">Trypsin-co-occurring domain-containing protein</fullName>
    </recommendedName>
</protein>
<proteinExistence type="predicted"/>
<dbReference type="Pfam" id="PF19493">
    <property type="entry name" value="Trypco1"/>
    <property type="match status" value="1"/>
</dbReference>
<feature type="region of interest" description="Disordered" evidence="1">
    <location>
        <begin position="20"/>
        <end position="46"/>
    </location>
</feature>
<feature type="compositionally biased region" description="Basic and acidic residues" evidence="1">
    <location>
        <begin position="21"/>
        <end position="36"/>
    </location>
</feature>
<evidence type="ECO:0000313" key="3">
    <source>
        <dbReference type="EMBL" id="GHO60385.1"/>
    </source>
</evidence>
<dbReference type="EMBL" id="BNJG01000005">
    <property type="protein sequence ID" value="GHO60385.1"/>
    <property type="molecule type" value="Genomic_DNA"/>
</dbReference>
<evidence type="ECO:0000259" key="2">
    <source>
        <dbReference type="Pfam" id="PF19493"/>
    </source>
</evidence>
<accession>A0ABQ3V7L6</accession>
<evidence type="ECO:0000313" key="4">
    <source>
        <dbReference type="Proteomes" id="UP000654345"/>
    </source>
</evidence>
<dbReference type="Proteomes" id="UP000654345">
    <property type="component" value="Unassembled WGS sequence"/>
</dbReference>
<keyword evidence="4" id="KW-1185">Reference proteome</keyword>
<gene>
    <name evidence="3" type="ORF">KSB_88600</name>
</gene>
<dbReference type="NCBIfam" id="NF041216">
    <property type="entry name" value="CU044_2847_fam"/>
    <property type="match status" value="1"/>
</dbReference>
<feature type="domain" description="Trypsin-co-occurring" evidence="2">
    <location>
        <begin position="7"/>
        <end position="86"/>
    </location>
</feature>
<name>A0ABQ3V7L6_9CHLR</name>
<sequence length="101" mass="11332">MKRFIEFSLEDGSTVVVEVNEPERERGTRRAARGTEEEPEKAPQTFEQALSKIRPATEKVITTLRGLIQKPDEIEMEFGFSLSAEAIITPASALKLKPTTR</sequence>
<dbReference type="InterPro" id="IPR045794">
    <property type="entry name" value="Trypco1"/>
</dbReference>
<evidence type="ECO:0000256" key="1">
    <source>
        <dbReference type="SAM" id="MobiDB-lite"/>
    </source>
</evidence>
<organism evidence="3 4">
    <name type="scientific">Ktedonobacter robiniae</name>
    <dbReference type="NCBI Taxonomy" id="2778365"/>
    <lineage>
        <taxon>Bacteria</taxon>
        <taxon>Bacillati</taxon>
        <taxon>Chloroflexota</taxon>
        <taxon>Ktedonobacteria</taxon>
        <taxon>Ktedonobacterales</taxon>
        <taxon>Ktedonobacteraceae</taxon>
        <taxon>Ktedonobacter</taxon>
    </lineage>
</organism>
<dbReference type="RefSeq" id="WP_201376517.1">
    <property type="nucleotide sequence ID" value="NZ_BNJG01000005.1"/>
</dbReference>
<reference evidence="3 4" key="1">
    <citation type="journal article" date="2021" name="Int. J. Syst. Evol. Microbiol.">
        <title>Reticulibacter mediterranei gen. nov., sp. nov., within the new family Reticulibacteraceae fam. nov., and Ktedonospora formicarum gen. nov., sp. nov., Ktedonobacter robiniae sp. nov., Dictyobacter formicarum sp. nov. and Dictyobacter arantiisoli sp. nov., belonging to the class Ktedonobacteria.</title>
        <authorList>
            <person name="Yabe S."/>
            <person name="Zheng Y."/>
            <person name="Wang C.M."/>
            <person name="Sakai Y."/>
            <person name="Abe K."/>
            <person name="Yokota A."/>
            <person name="Donadio S."/>
            <person name="Cavaletti L."/>
            <person name="Monciardini P."/>
        </authorList>
    </citation>
    <scope>NUCLEOTIDE SEQUENCE [LARGE SCALE GENOMIC DNA]</scope>
    <source>
        <strain evidence="3 4">SOSP1-30</strain>
    </source>
</reference>